<dbReference type="EMBL" id="LXWF01000033">
    <property type="protein sequence ID" value="ORC17397.1"/>
    <property type="molecule type" value="Genomic_DNA"/>
</dbReference>
<dbReference type="PROSITE" id="PS50949">
    <property type="entry name" value="HTH_GNTR"/>
    <property type="match status" value="1"/>
</dbReference>
<evidence type="ECO:0000256" key="3">
    <source>
        <dbReference type="ARBA" id="ARBA00023163"/>
    </source>
</evidence>
<dbReference type="AlphaFoldDB" id="A0A1Y1RQE6"/>
<protein>
    <recommendedName>
        <fullName evidence="4">HTH gntR-type domain-containing protein</fullName>
    </recommendedName>
</protein>
<keyword evidence="6" id="KW-1185">Reference proteome</keyword>
<dbReference type="OrthoDB" id="9784718at2"/>
<proteinExistence type="predicted"/>
<evidence type="ECO:0000313" key="6">
    <source>
        <dbReference type="Proteomes" id="UP000192359"/>
    </source>
</evidence>
<dbReference type="InterPro" id="IPR036388">
    <property type="entry name" value="WH-like_DNA-bd_sf"/>
</dbReference>
<keyword evidence="3" id="KW-0804">Transcription</keyword>
<dbReference type="PRINTS" id="PR00035">
    <property type="entry name" value="HTHGNTR"/>
</dbReference>
<evidence type="ECO:0000259" key="4">
    <source>
        <dbReference type="PROSITE" id="PS50949"/>
    </source>
</evidence>
<dbReference type="PANTHER" id="PTHR43537:SF24">
    <property type="entry name" value="GLUCONATE OPERON TRANSCRIPTIONAL REPRESSOR"/>
    <property type="match status" value="1"/>
</dbReference>
<dbReference type="GO" id="GO:0003677">
    <property type="term" value="F:DNA binding"/>
    <property type="evidence" value="ECO:0007669"/>
    <property type="project" value="UniProtKB-KW"/>
</dbReference>
<name>A0A1Y1RQE6_9MICC</name>
<dbReference type="Pfam" id="PF07729">
    <property type="entry name" value="FCD"/>
    <property type="match status" value="1"/>
</dbReference>
<evidence type="ECO:0000313" key="5">
    <source>
        <dbReference type="EMBL" id="ORC17397.1"/>
    </source>
</evidence>
<dbReference type="CDD" id="cd07377">
    <property type="entry name" value="WHTH_GntR"/>
    <property type="match status" value="1"/>
</dbReference>
<feature type="domain" description="HTH gntR-type" evidence="4">
    <location>
        <begin position="22"/>
        <end position="92"/>
    </location>
</feature>
<accession>A0A1Y1RQE6</accession>
<dbReference type="GO" id="GO:0003700">
    <property type="term" value="F:DNA-binding transcription factor activity"/>
    <property type="evidence" value="ECO:0007669"/>
    <property type="project" value="InterPro"/>
</dbReference>
<dbReference type="SUPFAM" id="SSF46785">
    <property type="entry name" value="Winged helix' DNA-binding domain"/>
    <property type="match status" value="1"/>
</dbReference>
<dbReference type="PANTHER" id="PTHR43537">
    <property type="entry name" value="TRANSCRIPTIONAL REGULATOR, GNTR FAMILY"/>
    <property type="match status" value="1"/>
</dbReference>
<evidence type="ECO:0000256" key="2">
    <source>
        <dbReference type="ARBA" id="ARBA00023125"/>
    </source>
</evidence>
<gene>
    <name evidence="5" type="ORF">A7979_03070</name>
</gene>
<keyword evidence="1" id="KW-0805">Transcription regulation</keyword>
<dbReference type="SMART" id="SM00895">
    <property type="entry name" value="FCD"/>
    <property type="match status" value="1"/>
</dbReference>
<dbReference type="Proteomes" id="UP000192359">
    <property type="component" value="Unassembled WGS sequence"/>
</dbReference>
<dbReference type="RefSeq" id="WP_083091883.1">
    <property type="nucleotide sequence ID" value="NZ_LXWF01000033.1"/>
</dbReference>
<organism evidence="5 6">
    <name type="scientific">Rothia nasimurium</name>
    <dbReference type="NCBI Taxonomy" id="85336"/>
    <lineage>
        <taxon>Bacteria</taxon>
        <taxon>Bacillati</taxon>
        <taxon>Actinomycetota</taxon>
        <taxon>Actinomycetes</taxon>
        <taxon>Micrococcales</taxon>
        <taxon>Micrococcaceae</taxon>
        <taxon>Rothia</taxon>
    </lineage>
</organism>
<evidence type="ECO:0000256" key="1">
    <source>
        <dbReference type="ARBA" id="ARBA00023015"/>
    </source>
</evidence>
<dbReference type="InterPro" id="IPR036390">
    <property type="entry name" value="WH_DNA-bd_sf"/>
</dbReference>
<dbReference type="SMART" id="SM00345">
    <property type="entry name" value="HTH_GNTR"/>
    <property type="match status" value="1"/>
</dbReference>
<dbReference type="Pfam" id="PF00392">
    <property type="entry name" value="GntR"/>
    <property type="match status" value="1"/>
</dbReference>
<dbReference type="InterPro" id="IPR000524">
    <property type="entry name" value="Tscrpt_reg_HTH_GntR"/>
</dbReference>
<keyword evidence="2" id="KW-0238">DNA-binding</keyword>
<dbReference type="Gene3D" id="1.10.10.10">
    <property type="entry name" value="Winged helix-like DNA-binding domain superfamily/Winged helix DNA-binding domain"/>
    <property type="match status" value="1"/>
</dbReference>
<comment type="caution">
    <text evidence="5">The sequence shown here is derived from an EMBL/GenBank/DDBJ whole genome shotgun (WGS) entry which is preliminary data.</text>
</comment>
<sequence length="246" mass="27152">MSTPALFSPGRLAELVTPVKSGNVFEETVEKILSLISAGLVPPQGKLPSERELTEILGVSRSAVREAIVELQKTGCIEVRRGRYGGAFVLPAAPATWGEKKIDFTDLEDLLRYREVLESAIAQEAARQSLSAEQRAGLLARLKEVNEAPEHLYRFYDSRFHLYLAQLTGISRLAKGVVEMRAMLNECLDVFPLIDTNITHSKEQHAAIAHAIMAGDPESAEEQMRSHVRGTASLIRGFLHHRTAAQ</sequence>
<dbReference type="InterPro" id="IPR011711">
    <property type="entry name" value="GntR_C"/>
</dbReference>
<reference evidence="5 6" key="1">
    <citation type="submission" date="2016-05" db="EMBL/GenBank/DDBJ databases">
        <title>Draft genome sequence of a porcine commensal Rothia nasimurium.</title>
        <authorList>
            <person name="Gaiser R.A."/>
            <person name="Van Baarlen P."/>
            <person name="Wells J.M."/>
        </authorList>
    </citation>
    <scope>NUCLEOTIDE SEQUENCE [LARGE SCALE GENOMIC DNA]</scope>
    <source>
        <strain evidence="5 6">PT-32</strain>
    </source>
</reference>
<dbReference type="InterPro" id="IPR008920">
    <property type="entry name" value="TF_FadR/GntR_C"/>
</dbReference>
<dbReference type="Gene3D" id="1.20.120.530">
    <property type="entry name" value="GntR ligand-binding domain-like"/>
    <property type="match status" value="1"/>
</dbReference>
<dbReference type="SUPFAM" id="SSF48008">
    <property type="entry name" value="GntR ligand-binding domain-like"/>
    <property type="match status" value="1"/>
</dbReference>